<dbReference type="RefSeq" id="XP_020058295.1">
    <property type="nucleotide sequence ID" value="XM_020195802.1"/>
</dbReference>
<evidence type="ECO:0000313" key="1">
    <source>
        <dbReference type="EMBL" id="OJK01956.1"/>
    </source>
</evidence>
<dbReference type="VEuPathDB" id="FungiDB:ASPACDRAFT_114456"/>
<protein>
    <submittedName>
        <fullName evidence="1">Uncharacterized protein</fullName>
    </submittedName>
</protein>
<dbReference type="Proteomes" id="UP000184546">
    <property type="component" value="Unassembled WGS sequence"/>
</dbReference>
<dbReference type="AlphaFoldDB" id="A0A1L9X0S6"/>
<reference evidence="2" key="1">
    <citation type="journal article" date="2017" name="Genome Biol.">
        <title>Comparative genomics reveals high biological diversity and specific adaptations in the industrially and medically important fungal genus Aspergillus.</title>
        <authorList>
            <person name="de Vries R.P."/>
            <person name="Riley R."/>
            <person name="Wiebenga A."/>
            <person name="Aguilar-Osorio G."/>
            <person name="Amillis S."/>
            <person name="Uchima C.A."/>
            <person name="Anderluh G."/>
            <person name="Asadollahi M."/>
            <person name="Askin M."/>
            <person name="Barry K."/>
            <person name="Battaglia E."/>
            <person name="Bayram O."/>
            <person name="Benocci T."/>
            <person name="Braus-Stromeyer S.A."/>
            <person name="Caldana C."/>
            <person name="Canovas D."/>
            <person name="Cerqueira G.C."/>
            <person name="Chen F."/>
            <person name="Chen W."/>
            <person name="Choi C."/>
            <person name="Clum A."/>
            <person name="Dos Santos R.A."/>
            <person name="Damasio A.R."/>
            <person name="Diallinas G."/>
            <person name="Emri T."/>
            <person name="Fekete E."/>
            <person name="Flipphi M."/>
            <person name="Freyberg S."/>
            <person name="Gallo A."/>
            <person name="Gournas C."/>
            <person name="Habgood R."/>
            <person name="Hainaut M."/>
            <person name="Harispe M.L."/>
            <person name="Henrissat B."/>
            <person name="Hilden K.S."/>
            <person name="Hope R."/>
            <person name="Hossain A."/>
            <person name="Karabika E."/>
            <person name="Karaffa L."/>
            <person name="Karanyi Z."/>
            <person name="Krasevec N."/>
            <person name="Kuo A."/>
            <person name="Kusch H."/>
            <person name="LaButti K."/>
            <person name="Lagendijk E.L."/>
            <person name="Lapidus A."/>
            <person name="Levasseur A."/>
            <person name="Lindquist E."/>
            <person name="Lipzen A."/>
            <person name="Logrieco A.F."/>
            <person name="MacCabe A."/>
            <person name="Maekelae M.R."/>
            <person name="Malavazi I."/>
            <person name="Melin P."/>
            <person name="Meyer V."/>
            <person name="Mielnichuk N."/>
            <person name="Miskei M."/>
            <person name="Molnar A.P."/>
            <person name="Mule G."/>
            <person name="Ngan C.Y."/>
            <person name="Orejas M."/>
            <person name="Orosz E."/>
            <person name="Ouedraogo J.P."/>
            <person name="Overkamp K.M."/>
            <person name="Park H.-S."/>
            <person name="Perrone G."/>
            <person name="Piumi F."/>
            <person name="Punt P.J."/>
            <person name="Ram A.F."/>
            <person name="Ramon A."/>
            <person name="Rauscher S."/>
            <person name="Record E."/>
            <person name="Riano-Pachon D.M."/>
            <person name="Robert V."/>
            <person name="Roehrig J."/>
            <person name="Ruller R."/>
            <person name="Salamov A."/>
            <person name="Salih N.S."/>
            <person name="Samson R.A."/>
            <person name="Sandor E."/>
            <person name="Sanguinetti M."/>
            <person name="Schuetze T."/>
            <person name="Sepcic K."/>
            <person name="Shelest E."/>
            <person name="Sherlock G."/>
            <person name="Sophianopoulou V."/>
            <person name="Squina F.M."/>
            <person name="Sun H."/>
            <person name="Susca A."/>
            <person name="Todd R.B."/>
            <person name="Tsang A."/>
            <person name="Unkles S.E."/>
            <person name="van de Wiele N."/>
            <person name="van Rossen-Uffink D."/>
            <person name="Oliveira J.V."/>
            <person name="Vesth T.C."/>
            <person name="Visser J."/>
            <person name="Yu J.-H."/>
            <person name="Zhou M."/>
            <person name="Andersen M.R."/>
            <person name="Archer D.B."/>
            <person name="Baker S.E."/>
            <person name="Benoit I."/>
            <person name="Brakhage A.A."/>
            <person name="Braus G.H."/>
            <person name="Fischer R."/>
            <person name="Frisvad J.C."/>
            <person name="Goldman G.H."/>
            <person name="Houbraken J."/>
            <person name="Oakley B."/>
            <person name="Pocsi I."/>
            <person name="Scazzocchio C."/>
            <person name="Seiboth B."/>
            <person name="vanKuyk P.A."/>
            <person name="Wortman J."/>
            <person name="Dyer P.S."/>
            <person name="Grigoriev I.V."/>
        </authorList>
    </citation>
    <scope>NUCLEOTIDE SEQUENCE [LARGE SCALE GENOMIC DNA]</scope>
    <source>
        <strain evidence="2">ATCC 16872 / CBS 172.66 / WB 5094</strain>
    </source>
</reference>
<evidence type="ECO:0000313" key="2">
    <source>
        <dbReference type="Proteomes" id="UP000184546"/>
    </source>
</evidence>
<sequence>MMMLSLLPVNKAGELPRVRYFAETTIFSEQTAATRRWCCSFLLLVVDHIESSRRLLGLRTWGRLPQFLVSNADPPALRLGATYLIGRDPGSFLTTWLAPYHLTPVKDGCMMYGWECDRVERGDHNRGFWIPARSHAESADAQQFGGFASQRESYIDGTRLFTSVCDLQGRESETV</sequence>
<dbReference type="GeneID" id="30969616"/>
<organism evidence="1 2">
    <name type="scientific">Aspergillus aculeatus (strain ATCC 16872 / CBS 172.66 / WB 5094)</name>
    <dbReference type="NCBI Taxonomy" id="690307"/>
    <lineage>
        <taxon>Eukaryota</taxon>
        <taxon>Fungi</taxon>
        <taxon>Dikarya</taxon>
        <taxon>Ascomycota</taxon>
        <taxon>Pezizomycotina</taxon>
        <taxon>Eurotiomycetes</taxon>
        <taxon>Eurotiomycetidae</taxon>
        <taxon>Eurotiales</taxon>
        <taxon>Aspergillaceae</taxon>
        <taxon>Aspergillus</taxon>
        <taxon>Aspergillus subgen. Circumdati</taxon>
    </lineage>
</organism>
<gene>
    <name evidence="1" type="ORF">ASPACDRAFT_114456</name>
</gene>
<name>A0A1L9X0S6_ASPA1</name>
<keyword evidence="2" id="KW-1185">Reference proteome</keyword>
<proteinExistence type="predicted"/>
<dbReference type="EMBL" id="KV878973">
    <property type="protein sequence ID" value="OJK01956.1"/>
    <property type="molecule type" value="Genomic_DNA"/>
</dbReference>
<accession>A0A1L9X0S6</accession>